<accession>A0A346AZX7</accession>
<name>A0A346AZX7_9FIRM</name>
<dbReference type="GO" id="GO:0016799">
    <property type="term" value="F:hydrolase activity, hydrolyzing N-glycosyl compounds"/>
    <property type="evidence" value="ECO:0007669"/>
    <property type="project" value="TreeGrafter"/>
</dbReference>
<evidence type="ECO:0000313" key="3">
    <source>
        <dbReference type="EMBL" id="AXL21420.1"/>
    </source>
</evidence>
<dbReference type="EMBL" id="CP029462">
    <property type="protein sequence ID" value="AXL21420.1"/>
    <property type="molecule type" value="Genomic_DNA"/>
</dbReference>
<dbReference type="GO" id="GO:0009691">
    <property type="term" value="P:cytokinin biosynthetic process"/>
    <property type="evidence" value="ECO:0007669"/>
    <property type="project" value="UniProtKB-UniRule"/>
</dbReference>
<dbReference type="InterPro" id="IPR031100">
    <property type="entry name" value="LOG_fam"/>
</dbReference>
<dbReference type="RefSeq" id="WP_107195352.1">
    <property type="nucleotide sequence ID" value="NZ_CAUWMV010000012.1"/>
</dbReference>
<sequence length="177" mass="19054">MNITVYCGASAGSEPIYEHKASELGQWLAAHNITLVYGGGRTGLMGKLANAVLANGGKAIGVIPEFLKTAEEVHTGLTRLITVNTMSQRKDTMLQMGDAFIALPGGAGTLEEIAEAISAARLGRHAKPCMLYNIHGCYDHLEKLFDHMVKAGFLNQAGREKANFVTSIEGIEKILRR</sequence>
<reference evidence="3 4" key="1">
    <citation type="submission" date="2018-05" db="EMBL/GenBank/DDBJ databases">
        <title>Complete genome sequence of Megasphaera sp. AJH120T, isolated from the ceca of a chicken.</title>
        <authorList>
            <person name="Maki J."/>
            <person name="Looft T."/>
        </authorList>
    </citation>
    <scope>NUCLEOTIDE SEQUENCE [LARGE SCALE GENOMIC DNA]</scope>
    <source>
        <strain evidence="3 4">AJH120</strain>
    </source>
</reference>
<evidence type="ECO:0000256" key="2">
    <source>
        <dbReference type="RuleBase" id="RU363015"/>
    </source>
</evidence>
<dbReference type="AlphaFoldDB" id="A0A346AZX7"/>
<dbReference type="OrthoDB" id="9801098at2"/>
<dbReference type="SUPFAM" id="SSF102405">
    <property type="entry name" value="MCP/YpsA-like"/>
    <property type="match status" value="1"/>
</dbReference>
<evidence type="ECO:0000313" key="4">
    <source>
        <dbReference type="Proteomes" id="UP000254337"/>
    </source>
</evidence>
<dbReference type="Proteomes" id="UP000254337">
    <property type="component" value="Chromosome"/>
</dbReference>
<dbReference type="PANTHER" id="PTHR31223">
    <property type="entry name" value="LOG FAMILY PROTEIN YJL055W"/>
    <property type="match status" value="1"/>
</dbReference>
<gene>
    <name evidence="3" type="ORF">DKB62_07510</name>
</gene>
<dbReference type="Gene3D" id="3.40.50.450">
    <property type="match status" value="1"/>
</dbReference>
<dbReference type="PANTHER" id="PTHR31223:SF70">
    <property type="entry name" value="LOG FAMILY PROTEIN YJL055W"/>
    <property type="match status" value="1"/>
</dbReference>
<dbReference type="Pfam" id="PF03641">
    <property type="entry name" value="Lysine_decarbox"/>
    <property type="match status" value="1"/>
</dbReference>
<dbReference type="GO" id="GO:0005829">
    <property type="term" value="C:cytosol"/>
    <property type="evidence" value="ECO:0007669"/>
    <property type="project" value="TreeGrafter"/>
</dbReference>
<keyword evidence="2" id="KW-0203">Cytokinin biosynthesis</keyword>
<keyword evidence="4" id="KW-1185">Reference proteome</keyword>
<keyword evidence="2" id="KW-0378">Hydrolase</keyword>
<dbReference type="KEGG" id="meg:DKB62_07510"/>
<proteinExistence type="inferred from homology"/>
<organism evidence="3 4">
    <name type="scientific">Megasphaera stantonii</name>
    <dbReference type="NCBI Taxonomy" id="2144175"/>
    <lineage>
        <taxon>Bacteria</taxon>
        <taxon>Bacillati</taxon>
        <taxon>Bacillota</taxon>
        <taxon>Negativicutes</taxon>
        <taxon>Veillonellales</taxon>
        <taxon>Veillonellaceae</taxon>
        <taxon>Megasphaera</taxon>
    </lineage>
</organism>
<comment type="similarity">
    <text evidence="1 2">Belongs to the LOG family.</text>
</comment>
<dbReference type="InterPro" id="IPR005269">
    <property type="entry name" value="LOG"/>
</dbReference>
<dbReference type="NCBIfam" id="TIGR00730">
    <property type="entry name" value="Rossman fold protein, TIGR00730 family"/>
    <property type="match status" value="1"/>
</dbReference>
<dbReference type="EC" id="3.2.2.n1" evidence="2"/>
<evidence type="ECO:0000256" key="1">
    <source>
        <dbReference type="ARBA" id="ARBA00006763"/>
    </source>
</evidence>
<protein>
    <recommendedName>
        <fullName evidence="2">Cytokinin riboside 5'-monophosphate phosphoribohydrolase</fullName>
        <ecNumber evidence="2">3.2.2.n1</ecNumber>
    </recommendedName>
</protein>